<sequence>MAEAVWLGIEHYMDFGRFDRPEAPHGQADQMFVTTDLKLSERFALHFGLGHGLTHASDRWAGKVILGVAF</sequence>
<evidence type="ECO:0000313" key="2">
    <source>
        <dbReference type="Proteomes" id="UP000295096"/>
    </source>
</evidence>
<dbReference type="EMBL" id="SMSJ01000061">
    <property type="protein sequence ID" value="TDH59580.1"/>
    <property type="molecule type" value="Genomic_DNA"/>
</dbReference>
<proteinExistence type="predicted"/>
<name>A0A4R5Q9C6_9PROT</name>
<dbReference type="RefSeq" id="WP_133291637.1">
    <property type="nucleotide sequence ID" value="NZ_SMSJ01000061.1"/>
</dbReference>
<dbReference type="AlphaFoldDB" id="A0A4R5Q9C6"/>
<accession>A0A4R5Q9C6</accession>
<dbReference type="OrthoDB" id="5948508at2"/>
<comment type="caution">
    <text evidence="1">The sequence shown here is derived from an EMBL/GenBank/DDBJ whole genome shotgun (WGS) entry which is preliminary data.</text>
</comment>
<reference evidence="1 2" key="1">
    <citation type="journal article" date="2016" name="J. Microbiol.">
        <title>Dankookia rubra gen. nov., sp. nov., an alphaproteobacterium isolated from sediment of a shallow stream.</title>
        <authorList>
            <person name="Kim W.H."/>
            <person name="Kim D.H."/>
            <person name="Kang K."/>
            <person name="Ahn T.Y."/>
        </authorList>
    </citation>
    <scope>NUCLEOTIDE SEQUENCE [LARGE SCALE GENOMIC DNA]</scope>
    <source>
        <strain evidence="1 2">JCM30602</strain>
    </source>
</reference>
<evidence type="ECO:0000313" key="1">
    <source>
        <dbReference type="EMBL" id="TDH59580.1"/>
    </source>
</evidence>
<dbReference type="Proteomes" id="UP000295096">
    <property type="component" value="Unassembled WGS sequence"/>
</dbReference>
<protein>
    <submittedName>
        <fullName evidence="1">Uncharacterized protein</fullName>
    </submittedName>
</protein>
<gene>
    <name evidence="1" type="ORF">E2C06_26715</name>
</gene>
<keyword evidence="2" id="KW-1185">Reference proteome</keyword>
<organism evidence="1 2">
    <name type="scientific">Dankookia rubra</name>
    <dbReference type="NCBI Taxonomy" id="1442381"/>
    <lineage>
        <taxon>Bacteria</taxon>
        <taxon>Pseudomonadati</taxon>
        <taxon>Pseudomonadota</taxon>
        <taxon>Alphaproteobacteria</taxon>
        <taxon>Acetobacterales</taxon>
        <taxon>Roseomonadaceae</taxon>
        <taxon>Dankookia</taxon>
    </lineage>
</organism>